<gene>
    <name evidence="1" type="ORF">PCOR1329_LOCUS41281</name>
</gene>
<protein>
    <submittedName>
        <fullName evidence="1">Uncharacterized protein</fullName>
    </submittedName>
</protein>
<reference evidence="1" key="1">
    <citation type="submission" date="2023-10" db="EMBL/GenBank/DDBJ databases">
        <authorList>
            <person name="Chen Y."/>
            <person name="Shah S."/>
            <person name="Dougan E. K."/>
            <person name="Thang M."/>
            <person name="Chan C."/>
        </authorList>
    </citation>
    <scope>NUCLEOTIDE SEQUENCE [LARGE SCALE GENOMIC DNA]</scope>
</reference>
<comment type="caution">
    <text evidence="1">The sequence shown here is derived from an EMBL/GenBank/DDBJ whole genome shotgun (WGS) entry which is preliminary data.</text>
</comment>
<sequence>MALVAAAAAQLQGLRVGQRLLISYDVDPDLFHERLVLQRPPNRPGCTYLVATPDGDLCEEDLLDSGGEVFVLGPRGGLLGGMPAAATLYRFDAGYLAANKDRFIQEGRDEFARIRADEGFAFVDAGDGPPPPLAAPAGGPPGAAALVAVDAPGAAGAGGPPVRWCALESRFGKAAGDDVSDLVGARFIQGDRGIIAIAGGLFMCIARADSFTKGADVDSKEQDVRTLAVRVDSHGRREATFQDVCKQLDSISISDWRISGPRTAVWLCRALSETGMSPTQRHYWWRNTIGPTMSDNGVDEHLFLSELLEWALCYDFLSFGNLIIAEHISRRCQLWEEVYSHTLMEREAGASAAEWVDERRIFLGAHKSRGVALVCPELQSYVACEMASSAAILKERRKGREERRLAGGLGEVADEGSGGAGGGAAKAKGRNGLRKWMAGARMTVVLIFRGVTCFPFLVARLSMTFFSAMLLLFRSGNVVGRGANARSKLGFGKMLRGGDSGYSDDAAAGTFGRFRRGAVALPQLGGGRVDLRSVAGPDLQLMLLHMAGGDVECCFYQYALPEAFRHLFGLVPVEARFLDKAWQQRRNVSRHHLVQCRVRVVPMGWSWATCLIQRVHLHRFGNLPVQLPWVVDEMKSANFGIHKGGDALYIDNFVCFATDAGLAQEQVDSMKAALAHVGVVSSLDPASDTPAFIGFELVNLSRWRPTPKKFWRAVLGLRHLLNTSPLVCGRDLEHILGHLIHIFTLKRELLSIFNATYFFIKGSYLRRQPLWASVVRELRWALALLPLVEVDIQLPWRTEVHCYDASPWGFGVTSASWALDVVRELGAWSERSRLKGPWAVRGKHRERALGSLGAASEGFEDIPRALLVSTRWK</sequence>
<keyword evidence="2" id="KW-1185">Reference proteome</keyword>
<feature type="non-terminal residue" evidence="1">
    <location>
        <position position="873"/>
    </location>
</feature>
<dbReference type="EMBL" id="CAUYUJ010014966">
    <property type="protein sequence ID" value="CAK0848321.1"/>
    <property type="molecule type" value="Genomic_DNA"/>
</dbReference>
<name>A0ABN9TRR5_9DINO</name>
<proteinExistence type="predicted"/>
<evidence type="ECO:0000313" key="2">
    <source>
        <dbReference type="Proteomes" id="UP001189429"/>
    </source>
</evidence>
<organism evidence="1 2">
    <name type="scientific">Prorocentrum cordatum</name>
    <dbReference type="NCBI Taxonomy" id="2364126"/>
    <lineage>
        <taxon>Eukaryota</taxon>
        <taxon>Sar</taxon>
        <taxon>Alveolata</taxon>
        <taxon>Dinophyceae</taxon>
        <taxon>Prorocentrales</taxon>
        <taxon>Prorocentraceae</taxon>
        <taxon>Prorocentrum</taxon>
    </lineage>
</organism>
<dbReference type="Proteomes" id="UP001189429">
    <property type="component" value="Unassembled WGS sequence"/>
</dbReference>
<accession>A0ABN9TRR5</accession>
<evidence type="ECO:0000313" key="1">
    <source>
        <dbReference type="EMBL" id="CAK0848321.1"/>
    </source>
</evidence>